<evidence type="ECO:0000313" key="2">
    <source>
        <dbReference type="EMBL" id="KAE8250076.1"/>
    </source>
</evidence>
<reference evidence="2" key="1">
    <citation type="submission" date="2016-04" db="EMBL/GenBank/DDBJ databases">
        <authorList>
            <person name="Nguyen H.D."/>
            <person name="Samba Siva P."/>
            <person name="Cullis J."/>
            <person name="Levesque C.A."/>
            <person name="Hambleton S."/>
        </authorList>
    </citation>
    <scope>NUCLEOTIDE SEQUENCE</scope>
    <source>
        <strain evidence="2">DAOMC 236426</strain>
    </source>
</reference>
<dbReference type="AlphaFoldDB" id="A0A8X7MVI1"/>
<gene>
    <name evidence="2" type="ORF">A4X06_0g2935</name>
</gene>
<dbReference type="EMBL" id="LWDE02000248">
    <property type="protein sequence ID" value="KAE8250076.1"/>
    <property type="molecule type" value="Genomic_DNA"/>
</dbReference>
<feature type="region of interest" description="Disordered" evidence="1">
    <location>
        <begin position="33"/>
        <end position="77"/>
    </location>
</feature>
<sequence length="119" mass="12890">MLRSSKVSAPASMLTASRQVGLIKASQRNIDMTARTGWKDRQPWEGQGTIGFPGSSYSTEQRGRGGGVANLGGEVDAGVRRNSAATASRYQMMTAKGNDNQSFTNFRLDGVQIKHNKLR</sequence>
<keyword evidence="3" id="KW-1185">Reference proteome</keyword>
<proteinExistence type="predicted"/>
<protein>
    <submittedName>
        <fullName evidence="2">Uncharacterized protein</fullName>
    </submittedName>
</protein>
<organism evidence="2 3">
    <name type="scientific">Tilletia controversa</name>
    <name type="common">dwarf bunt fungus</name>
    <dbReference type="NCBI Taxonomy" id="13291"/>
    <lineage>
        <taxon>Eukaryota</taxon>
        <taxon>Fungi</taxon>
        <taxon>Dikarya</taxon>
        <taxon>Basidiomycota</taxon>
        <taxon>Ustilaginomycotina</taxon>
        <taxon>Exobasidiomycetes</taxon>
        <taxon>Tilletiales</taxon>
        <taxon>Tilletiaceae</taxon>
        <taxon>Tilletia</taxon>
    </lineage>
</organism>
<accession>A0A8X7MVI1</accession>
<reference evidence="2" key="2">
    <citation type="journal article" date="2019" name="IMA Fungus">
        <title>Genome sequencing and comparison of five Tilletia species to identify candidate genes for the detection of regulated species infecting wheat.</title>
        <authorList>
            <person name="Nguyen H.D.T."/>
            <person name="Sultana T."/>
            <person name="Kesanakurti P."/>
            <person name="Hambleton S."/>
        </authorList>
    </citation>
    <scope>NUCLEOTIDE SEQUENCE</scope>
    <source>
        <strain evidence="2">DAOMC 236426</strain>
    </source>
</reference>
<dbReference type="Proteomes" id="UP000077684">
    <property type="component" value="Unassembled WGS sequence"/>
</dbReference>
<evidence type="ECO:0000256" key="1">
    <source>
        <dbReference type="SAM" id="MobiDB-lite"/>
    </source>
</evidence>
<comment type="caution">
    <text evidence="2">The sequence shown here is derived from an EMBL/GenBank/DDBJ whole genome shotgun (WGS) entry which is preliminary data.</text>
</comment>
<evidence type="ECO:0000313" key="3">
    <source>
        <dbReference type="Proteomes" id="UP000077684"/>
    </source>
</evidence>
<name>A0A8X7MVI1_9BASI</name>